<dbReference type="AlphaFoldDB" id="A0A059AQT7"/>
<accession>A0A059AQT7</accession>
<organism evidence="1">
    <name type="scientific">Eucalyptus grandis</name>
    <name type="common">Flooded gum</name>
    <dbReference type="NCBI Taxonomy" id="71139"/>
    <lineage>
        <taxon>Eukaryota</taxon>
        <taxon>Viridiplantae</taxon>
        <taxon>Streptophyta</taxon>
        <taxon>Embryophyta</taxon>
        <taxon>Tracheophyta</taxon>
        <taxon>Spermatophyta</taxon>
        <taxon>Magnoliopsida</taxon>
        <taxon>eudicotyledons</taxon>
        <taxon>Gunneridae</taxon>
        <taxon>Pentapetalae</taxon>
        <taxon>rosids</taxon>
        <taxon>malvids</taxon>
        <taxon>Myrtales</taxon>
        <taxon>Myrtaceae</taxon>
        <taxon>Myrtoideae</taxon>
        <taxon>Eucalypteae</taxon>
        <taxon>Eucalyptus</taxon>
    </lineage>
</organism>
<proteinExistence type="predicted"/>
<sequence length="147" mass="16259">MSRSSVLLHRGCRWSSTEFLVGKSQQRKNMYLSMTTSSTDAAFLSFHSPNIQENNSKISLQLIHKQSTDKSSLEKEGSITVSTIWLIKMLMEGSSSTPENITLFKAPDTQESFTSSDGRNPAVGRSLNFDFRSNSSVGGKACGWKII</sequence>
<evidence type="ECO:0000313" key="1">
    <source>
        <dbReference type="EMBL" id="KCW56332.1"/>
    </source>
</evidence>
<name>A0A059AQT7_EUCGR</name>
<protein>
    <submittedName>
        <fullName evidence="1">Uncharacterized protein</fullName>
    </submittedName>
</protein>
<dbReference type="EMBL" id="KK198761">
    <property type="protein sequence ID" value="KCW56332.1"/>
    <property type="molecule type" value="Genomic_DNA"/>
</dbReference>
<gene>
    <name evidence="1" type="ORF">EUGRSUZ_I02067</name>
</gene>
<dbReference type="InParanoid" id="A0A059AQT7"/>
<dbReference type="Gramene" id="KCW56332">
    <property type="protein sequence ID" value="KCW56332"/>
    <property type="gene ID" value="EUGRSUZ_I02067"/>
</dbReference>
<reference evidence="1" key="1">
    <citation type="submission" date="2013-07" db="EMBL/GenBank/DDBJ databases">
        <title>The genome of Eucalyptus grandis.</title>
        <authorList>
            <person name="Schmutz J."/>
            <person name="Hayes R."/>
            <person name="Myburg A."/>
            <person name="Tuskan G."/>
            <person name="Grattapaglia D."/>
            <person name="Rokhsar D.S."/>
        </authorList>
    </citation>
    <scope>NUCLEOTIDE SEQUENCE</scope>
    <source>
        <tissue evidence="1">Leaf extractions</tissue>
    </source>
</reference>